<dbReference type="Proteomes" id="UP000636800">
    <property type="component" value="Chromosome 12"/>
</dbReference>
<evidence type="ECO:0000256" key="1">
    <source>
        <dbReference type="ARBA" id="ARBA00004123"/>
    </source>
</evidence>
<keyword evidence="17" id="KW-0687">Ribonucleoprotein</keyword>
<dbReference type="Pfam" id="PF23109">
    <property type="entry name" value="ARCH_RTEL1"/>
    <property type="match status" value="1"/>
</dbReference>
<dbReference type="GO" id="GO:1990904">
    <property type="term" value="C:ribonucleoprotein complex"/>
    <property type="evidence" value="ECO:0007669"/>
    <property type="project" value="UniProtKB-KW"/>
</dbReference>
<dbReference type="Pfam" id="PF06733">
    <property type="entry name" value="DEAD_2"/>
    <property type="match status" value="1"/>
</dbReference>
<dbReference type="InterPro" id="IPR006554">
    <property type="entry name" value="Helicase-like_DEXD_c2"/>
</dbReference>
<dbReference type="CDD" id="cd18788">
    <property type="entry name" value="SF2_C_XPD"/>
    <property type="match status" value="1"/>
</dbReference>
<keyword evidence="4" id="KW-0479">Metal-binding</keyword>
<dbReference type="GO" id="GO:0045910">
    <property type="term" value="P:negative regulation of DNA recombination"/>
    <property type="evidence" value="ECO:0007669"/>
    <property type="project" value="TreeGrafter"/>
</dbReference>
<evidence type="ECO:0000256" key="18">
    <source>
        <dbReference type="ARBA" id="ARBA00049360"/>
    </source>
</evidence>
<keyword evidence="13" id="KW-0238">DNA-binding</keyword>
<evidence type="ECO:0000256" key="19">
    <source>
        <dbReference type="ARBA" id="ARBA00073810"/>
    </source>
</evidence>
<evidence type="ECO:0000256" key="11">
    <source>
        <dbReference type="ARBA" id="ARBA00023004"/>
    </source>
</evidence>
<dbReference type="GO" id="GO:0010569">
    <property type="term" value="P:regulation of double-strand break repair via homologous recombination"/>
    <property type="evidence" value="ECO:0007669"/>
    <property type="project" value="TreeGrafter"/>
</dbReference>
<dbReference type="InterPro" id="IPR010614">
    <property type="entry name" value="RAD3-like_helicase_DEAD"/>
</dbReference>
<comment type="subcellular location">
    <subcellularLocation>
        <location evidence="1">Nucleus</location>
    </subcellularLocation>
</comment>
<evidence type="ECO:0000256" key="10">
    <source>
        <dbReference type="ARBA" id="ARBA00022980"/>
    </source>
</evidence>
<dbReference type="GO" id="GO:0003677">
    <property type="term" value="F:DNA binding"/>
    <property type="evidence" value="ECO:0007669"/>
    <property type="project" value="UniProtKB-KW"/>
</dbReference>
<comment type="catalytic activity">
    <reaction evidence="18">
        <text>ATP + H2O = ADP + phosphate + H(+)</text>
        <dbReference type="Rhea" id="RHEA:13065"/>
        <dbReference type="ChEBI" id="CHEBI:15377"/>
        <dbReference type="ChEBI" id="CHEBI:15378"/>
        <dbReference type="ChEBI" id="CHEBI:30616"/>
        <dbReference type="ChEBI" id="CHEBI:43474"/>
        <dbReference type="ChEBI" id="CHEBI:456216"/>
    </reaction>
</comment>
<dbReference type="EMBL" id="JADCNL010000012">
    <property type="protein sequence ID" value="KAG0457795.1"/>
    <property type="molecule type" value="Genomic_DNA"/>
</dbReference>
<dbReference type="SMART" id="SM00488">
    <property type="entry name" value="DEXDc2"/>
    <property type="match status" value="1"/>
</dbReference>
<evidence type="ECO:0000256" key="4">
    <source>
        <dbReference type="ARBA" id="ARBA00022723"/>
    </source>
</evidence>
<dbReference type="InterPro" id="IPR020056">
    <property type="entry name" value="Rbsml_bL25/Gln-tRNA_synth_N"/>
</dbReference>
<dbReference type="InterPro" id="IPR011035">
    <property type="entry name" value="Ribosomal_bL25/Gln-tRNA_synth"/>
</dbReference>
<keyword evidence="8" id="KW-0347">Helicase</keyword>
<evidence type="ECO:0000256" key="17">
    <source>
        <dbReference type="ARBA" id="ARBA00023274"/>
    </source>
</evidence>
<dbReference type="InterPro" id="IPR037121">
    <property type="entry name" value="Ribosomal_bL25_C"/>
</dbReference>
<dbReference type="FunFam" id="2.170.120.20:FF:000006">
    <property type="entry name" value="Ribosomal protein L25/Gln-tRNA synthetase, anti-codon-binding domain-containing protein"/>
    <property type="match status" value="1"/>
</dbReference>
<evidence type="ECO:0000256" key="13">
    <source>
        <dbReference type="ARBA" id="ARBA00023125"/>
    </source>
</evidence>
<proteinExistence type="inferred from homology"/>
<dbReference type="Pfam" id="PF23116">
    <property type="entry name" value="HHD_RTEL1"/>
    <property type="match status" value="1"/>
</dbReference>
<dbReference type="GO" id="GO:0005634">
    <property type="term" value="C:nucleus"/>
    <property type="evidence" value="ECO:0007669"/>
    <property type="project" value="UniProtKB-SubCell"/>
</dbReference>
<dbReference type="GO" id="GO:0003735">
    <property type="term" value="F:structural constituent of ribosome"/>
    <property type="evidence" value="ECO:0007669"/>
    <property type="project" value="InterPro"/>
</dbReference>
<dbReference type="SMART" id="SM00491">
    <property type="entry name" value="HELICc2"/>
    <property type="match status" value="1"/>
</dbReference>
<dbReference type="InterPro" id="IPR006555">
    <property type="entry name" value="ATP-dep_Helicase_C"/>
</dbReference>
<evidence type="ECO:0000256" key="16">
    <source>
        <dbReference type="ARBA" id="ARBA00023242"/>
    </source>
</evidence>
<dbReference type="GO" id="GO:0051539">
    <property type="term" value="F:4 iron, 4 sulfur cluster binding"/>
    <property type="evidence" value="ECO:0007669"/>
    <property type="project" value="UniProtKB-KW"/>
</dbReference>
<dbReference type="Gene3D" id="3.40.50.300">
    <property type="entry name" value="P-loop containing nucleotide triphosphate hydrolases"/>
    <property type="match status" value="2"/>
</dbReference>
<dbReference type="Gene3D" id="2.40.240.10">
    <property type="entry name" value="Ribosomal Protein L25, Chain P"/>
    <property type="match status" value="1"/>
</dbReference>
<accession>A0A835UE42</accession>
<evidence type="ECO:0000313" key="21">
    <source>
        <dbReference type="EMBL" id="KAG0457795.1"/>
    </source>
</evidence>
<keyword evidence="6" id="KW-0227">DNA damage</keyword>
<keyword evidence="22" id="KW-1185">Reference proteome</keyword>
<name>A0A835UE42_VANPL</name>
<gene>
    <name evidence="21" type="ORF">HPP92_022952</name>
</gene>
<dbReference type="PROSITE" id="PS51193">
    <property type="entry name" value="HELICASE_ATP_BIND_2"/>
    <property type="match status" value="1"/>
</dbReference>
<evidence type="ECO:0000256" key="2">
    <source>
        <dbReference type="ARBA" id="ARBA00009146"/>
    </source>
</evidence>
<dbReference type="InterPro" id="IPR027417">
    <property type="entry name" value="P-loop_NTPase"/>
</dbReference>
<keyword evidence="9" id="KW-0067">ATP-binding</keyword>
<dbReference type="InterPro" id="IPR057498">
    <property type="entry name" value="Rtel1_ARCH"/>
</dbReference>
<reference evidence="21 22" key="1">
    <citation type="journal article" date="2020" name="Nat. Food">
        <title>A phased Vanilla planifolia genome enables genetic improvement of flavour and production.</title>
        <authorList>
            <person name="Hasing T."/>
            <person name="Tang H."/>
            <person name="Brym M."/>
            <person name="Khazi F."/>
            <person name="Huang T."/>
            <person name="Chambers A.H."/>
        </authorList>
    </citation>
    <scope>NUCLEOTIDE SEQUENCE [LARGE SCALE GENOMIC DNA]</scope>
    <source>
        <tissue evidence="21">Leaf</tissue>
    </source>
</reference>
<dbReference type="Pfam" id="PF13307">
    <property type="entry name" value="Helicase_C_2"/>
    <property type="match status" value="1"/>
</dbReference>
<evidence type="ECO:0000256" key="5">
    <source>
        <dbReference type="ARBA" id="ARBA00022741"/>
    </source>
</evidence>
<dbReference type="InterPro" id="IPR045028">
    <property type="entry name" value="DinG/Rad3-like"/>
</dbReference>
<dbReference type="InterPro" id="IPR029751">
    <property type="entry name" value="Ribosomal_L25_dom"/>
</dbReference>
<dbReference type="PANTHER" id="PTHR11472">
    <property type="entry name" value="DNA REPAIR DEAD HELICASE RAD3/XP-D SUBFAMILY MEMBER"/>
    <property type="match status" value="1"/>
</dbReference>
<dbReference type="GO" id="GO:0006281">
    <property type="term" value="P:DNA repair"/>
    <property type="evidence" value="ECO:0007669"/>
    <property type="project" value="UniProtKB-KW"/>
</dbReference>
<dbReference type="NCBIfam" id="TIGR00604">
    <property type="entry name" value="rad3"/>
    <property type="match status" value="1"/>
</dbReference>
<protein>
    <recommendedName>
        <fullName evidence="19">Regulator of telomere elongation helicase 1 homolog</fullName>
    </recommendedName>
</protein>
<dbReference type="GO" id="GO:0046872">
    <property type="term" value="F:metal ion binding"/>
    <property type="evidence" value="ECO:0007669"/>
    <property type="project" value="UniProtKB-KW"/>
</dbReference>
<sequence>MLLRRPLGLFCSLFQSTRHLSVSSAVILPKEVLSDGDQSIPLECLDGFPRPDPKYAETILAIPRAKSGKNISAKERKVGRVPSIVFEQENGQEGGNKRLISVQTKQIKKLVDLLGRSFFLSRLFDLEVHSTSEKESEIIEKVRVLPRKLHLHSGTDAVLNVTFMRAPSTALIKVDVPLVFRGDDVCPGLRKGAYLNTIRRTVKYLCPAEIVPPYIDVDLSELDAGQKIVIGDLKVHPALKLLHPPDQPPLPRWRETNATCFARRCVSVSLFFFGSILELIGISFPSLGSSIRSPEGFGMPVYKIRGIDVDFPYDAYDCQLVYMEKVIQSLQEIKLSYSGLQCIARESYGNGKTLCLLCATLAWRKTLGGFSLKVDGERNHFSSSQQSDSQSLEVPKSKYPVIIYSSRTHSQLKQVIRELKTCNYRPRMGILGSREQMCIHDDVKKLHGRVQNIACHSLCKRRKCRYQLNVSEFMKSNKAFGDEPFDIEDLVKIGGARDTCPYYVSRELHKVVDILFAPYNYLIDPGNRNSLSGISWDNAVLLFDEAHNLDSICADAASFDLPSNYLAACIAEAKECIDIAINKRSLERATDKQHDPETYSILRGLLLKLEKHISEIPIESKEVGFTRPGHYIFEFLADLNITYETSSMLIDTIENAALVLEEGASSQVDQQIHSNQACKLSSIRNILKIIFRDGGRSHATFYRFHVQESHSALADSLKGKPSRTLSWWCFNPGIAMEVFVRLGVRSIVLTSGTLSPLETCAQEMNLEFPVRLENPHVVSADQVWVGVVTSGPSGQKLNSSYRYRDSLDYKQELGSTIGITKETYEIFWSFDVGLISHARSSNCNTIWERICKHKQPVIEPKQSALFPNVVEDFKKKLQNKAASGAVFFAVCRGKVSEGLDFADHAGRAVLITGMPFIVRTDPKVRLKREYLDDQALSWKKESKEVLTGENWYVQQAARAVNQAIGRVIRHRHDFGAIILCDERFALPNYQCQMSYWLRPYIKCYPKFGDIVLNLTRFFREKETYTPQKTYLMKSINTAIIKTEVNQTEASNGLSCLNSSTSDIACDPTVSVIAASRTHVHDQLVQILPANRSNLVTQDQKLGTSNANLVCFLKSQRIHLNRIKHDPKVVDLTTSIRDDGKMKPSNVLAPCLVTLPKGPKRLREVSGCIFDASSEACIKQSSSSDSLDARMFNGDKGEDGQASHTKVSKVHETTAVLTSKLPQKEDQTHLLPQKEEASRGSVFLAQVQEKLSNEEYKEFVGFMRALKSKTMKVTAVLESIARLFSSPARLALLEGFEEFVPKTYQAFYQQLHKMLAASSHS</sequence>
<dbReference type="GO" id="GO:1904430">
    <property type="term" value="P:negative regulation of t-circle formation"/>
    <property type="evidence" value="ECO:0007669"/>
    <property type="project" value="TreeGrafter"/>
</dbReference>
<evidence type="ECO:0000256" key="3">
    <source>
        <dbReference type="ARBA" id="ARBA00022485"/>
    </source>
</evidence>
<evidence type="ECO:0000256" key="12">
    <source>
        <dbReference type="ARBA" id="ARBA00023014"/>
    </source>
</evidence>
<dbReference type="GO" id="GO:0016818">
    <property type="term" value="F:hydrolase activity, acting on acid anhydrides, in phosphorus-containing anhydrides"/>
    <property type="evidence" value="ECO:0007669"/>
    <property type="project" value="InterPro"/>
</dbReference>
<dbReference type="GO" id="GO:0005840">
    <property type="term" value="C:ribosome"/>
    <property type="evidence" value="ECO:0007669"/>
    <property type="project" value="UniProtKB-KW"/>
</dbReference>
<evidence type="ECO:0000256" key="6">
    <source>
        <dbReference type="ARBA" id="ARBA00022763"/>
    </source>
</evidence>
<evidence type="ECO:0000256" key="7">
    <source>
        <dbReference type="ARBA" id="ARBA00022801"/>
    </source>
</evidence>
<dbReference type="InterPro" id="IPR014013">
    <property type="entry name" value="Helic_SF1/SF2_ATP-bd_DinG/Rad3"/>
</dbReference>
<dbReference type="FunFam" id="3.40.50.300:FF:000431">
    <property type="entry name" value="Regulator of telomere elongation helicase 1"/>
    <property type="match status" value="1"/>
</dbReference>
<dbReference type="GO" id="GO:0003678">
    <property type="term" value="F:DNA helicase activity"/>
    <property type="evidence" value="ECO:0007669"/>
    <property type="project" value="InterPro"/>
</dbReference>
<keyword evidence="7" id="KW-0378">Hydrolase</keyword>
<dbReference type="Pfam" id="PF14693">
    <property type="entry name" value="Ribosomal_TL5_C"/>
    <property type="match status" value="1"/>
</dbReference>
<keyword evidence="11" id="KW-0408">Iron</keyword>
<evidence type="ECO:0000313" key="22">
    <source>
        <dbReference type="Proteomes" id="UP000636800"/>
    </source>
</evidence>
<keyword evidence="15" id="KW-0413">Isomerase</keyword>
<dbReference type="GO" id="GO:0070182">
    <property type="term" value="F:DNA polymerase binding"/>
    <property type="evidence" value="ECO:0007669"/>
    <property type="project" value="TreeGrafter"/>
</dbReference>
<keyword evidence="5" id="KW-0547">Nucleotide-binding</keyword>
<dbReference type="InterPro" id="IPR020057">
    <property type="entry name" value="Ribosomal_bL25_b-dom"/>
</dbReference>
<evidence type="ECO:0000259" key="20">
    <source>
        <dbReference type="PROSITE" id="PS51193"/>
    </source>
</evidence>
<comment type="caution">
    <text evidence="21">The sequence shown here is derived from an EMBL/GenBank/DDBJ whole genome shotgun (WGS) entry which is preliminary data.</text>
</comment>
<comment type="similarity">
    <text evidence="2">Belongs to the helicase family. RAD3/XPD subfamily.</text>
</comment>
<dbReference type="InterPro" id="IPR013020">
    <property type="entry name" value="Rad3/Chl1-like"/>
</dbReference>
<dbReference type="OrthoDB" id="410058at2759"/>
<keyword evidence="16" id="KW-0539">Nucleus</keyword>
<dbReference type="SUPFAM" id="SSF50715">
    <property type="entry name" value="Ribosomal protein L25-like"/>
    <property type="match status" value="1"/>
</dbReference>
<dbReference type="Pfam" id="PF01386">
    <property type="entry name" value="Ribosomal_L25p"/>
    <property type="match status" value="1"/>
</dbReference>
<dbReference type="PANTHER" id="PTHR11472:SF34">
    <property type="entry name" value="REGULATOR OF TELOMERE ELONGATION HELICASE 1"/>
    <property type="match status" value="1"/>
</dbReference>
<evidence type="ECO:0000256" key="14">
    <source>
        <dbReference type="ARBA" id="ARBA00023204"/>
    </source>
</evidence>
<dbReference type="Gene3D" id="2.170.120.20">
    <property type="entry name" value="Ribosomal protein L25, beta domain"/>
    <property type="match status" value="1"/>
</dbReference>
<feature type="domain" description="Helicase ATP-binding" evidence="20">
    <location>
        <begin position="305"/>
        <end position="597"/>
    </location>
</feature>
<organism evidence="21 22">
    <name type="scientific">Vanilla planifolia</name>
    <name type="common">Vanilla</name>
    <dbReference type="NCBI Taxonomy" id="51239"/>
    <lineage>
        <taxon>Eukaryota</taxon>
        <taxon>Viridiplantae</taxon>
        <taxon>Streptophyta</taxon>
        <taxon>Embryophyta</taxon>
        <taxon>Tracheophyta</taxon>
        <taxon>Spermatophyta</taxon>
        <taxon>Magnoliopsida</taxon>
        <taxon>Liliopsida</taxon>
        <taxon>Asparagales</taxon>
        <taxon>Orchidaceae</taxon>
        <taxon>Vanilloideae</taxon>
        <taxon>Vanilleae</taxon>
        <taxon>Vanilla</taxon>
    </lineage>
</organism>
<dbReference type="Gene3D" id="1.20.1160.20">
    <property type="match status" value="1"/>
</dbReference>
<keyword evidence="12" id="KW-0411">Iron-sulfur</keyword>
<keyword evidence="10" id="KW-0689">Ribosomal protein</keyword>
<evidence type="ECO:0000256" key="15">
    <source>
        <dbReference type="ARBA" id="ARBA00023235"/>
    </source>
</evidence>
<evidence type="ECO:0000256" key="8">
    <source>
        <dbReference type="ARBA" id="ARBA00022806"/>
    </source>
</evidence>
<dbReference type="GO" id="GO:0006412">
    <property type="term" value="P:translation"/>
    <property type="evidence" value="ECO:0007669"/>
    <property type="project" value="InterPro"/>
</dbReference>
<dbReference type="GO" id="GO:0090657">
    <property type="term" value="P:telomeric loop disassembly"/>
    <property type="evidence" value="ECO:0007669"/>
    <property type="project" value="TreeGrafter"/>
</dbReference>
<keyword evidence="3" id="KW-0004">4Fe-4S</keyword>
<keyword evidence="14" id="KW-0234">DNA repair</keyword>
<dbReference type="GO" id="GO:0005524">
    <property type="term" value="F:ATP binding"/>
    <property type="evidence" value="ECO:0007669"/>
    <property type="project" value="UniProtKB-KW"/>
</dbReference>
<evidence type="ECO:0000256" key="9">
    <source>
        <dbReference type="ARBA" id="ARBA00022840"/>
    </source>
</evidence>